<evidence type="ECO:0000313" key="1">
    <source>
        <dbReference type="EMBL" id="RJT12855.1"/>
    </source>
</evidence>
<keyword evidence="2" id="KW-1185">Reference proteome</keyword>
<gene>
    <name evidence="1" type="ORF">D5396_12820</name>
</gene>
<evidence type="ECO:0008006" key="3">
    <source>
        <dbReference type="Google" id="ProtNLM"/>
    </source>
</evidence>
<name>A0ABX9P2E5_9GAMM</name>
<accession>A0ABX9P2E5</accession>
<dbReference type="EMBL" id="RAHG01000005">
    <property type="protein sequence ID" value="RJT12855.1"/>
    <property type="molecule type" value="Genomic_DNA"/>
</dbReference>
<sequence>MSIQELNRFRSRQYELQTQGGFCCGLSIALMVHLLECDKSLSRPMSPAQAFKHVHEYMGAVRVSGNILEDTTTPGFEIFRKRIFHLQSQYTRSILPKKPFVQGCGVVLLALSVGDTYKRKDNCAFLNRNIYPMNHMGIAFYGNGDEIFIFDPNAGGLIIRWNEDSFTPTAIHAVDCALQRMYKMYDRMQGRRTANVVLTEMISENVMPYGDCI</sequence>
<dbReference type="Proteomes" id="UP000284119">
    <property type="component" value="Unassembled WGS sequence"/>
</dbReference>
<proteinExistence type="predicted"/>
<evidence type="ECO:0000313" key="2">
    <source>
        <dbReference type="Proteomes" id="UP000284119"/>
    </source>
</evidence>
<dbReference type="RefSeq" id="WP_112165985.1">
    <property type="nucleotide sequence ID" value="NZ_JBFUVH010000002.1"/>
</dbReference>
<comment type="caution">
    <text evidence="1">The sequence shown here is derived from an EMBL/GenBank/DDBJ whole genome shotgun (WGS) entry which is preliminary data.</text>
</comment>
<organism evidence="1 2">
    <name type="scientific">Rahnella inusitata</name>
    <dbReference type="NCBI Taxonomy" id="58169"/>
    <lineage>
        <taxon>Bacteria</taxon>
        <taxon>Pseudomonadati</taxon>
        <taxon>Pseudomonadota</taxon>
        <taxon>Gammaproteobacteria</taxon>
        <taxon>Enterobacterales</taxon>
        <taxon>Yersiniaceae</taxon>
        <taxon>Rahnella</taxon>
    </lineage>
</organism>
<protein>
    <recommendedName>
        <fullName evidence="3">Peptidase C58 YopT-type domain-containing protein</fullName>
    </recommendedName>
</protein>
<reference evidence="1 2" key="1">
    <citation type="submission" date="2018-09" db="EMBL/GenBank/DDBJ databases">
        <authorList>
            <person name="Le Fleche-Mateos A."/>
        </authorList>
    </citation>
    <scope>NUCLEOTIDE SEQUENCE [LARGE SCALE GENOMIC DNA]</scope>
    <source>
        <strain evidence="1 2">DSM 30078</strain>
    </source>
</reference>